<dbReference type="Proteomes" id="UP001151699">
    <property type="component" value="Chromosome B"/>
</dbReference>
<evidence type="ECO:0000313" key="1">
    <source>
        <dbReference type="EMBL" id="KAJ6642023.1"/>
    </source>
</evidence>
<dbReference type="EMBL" id="WJQU01000002">
    <property type="protein sequence ID" value="KAJ6642023.1"/>
    <property type="molecule type" value="Genomic_DNA"/>
</dbReference>
<sequence length="90" mass="10828">MRGDQKWPPQEYKLQSEIDNEARRRLAQGPILRPRRVQKDKDIKAFFDQHAIHNTYRHYNDYSQFFQQHALNSTYPAYRAPPGTQHYPAQ</sequence>
<accession>A0A9Q0N1P6</accession>
<dbReference type="OrthoDB" id="1293114at2759"/>
<dbReference type="AlphaFoldDB" id="A0A9Q0N1P6"/>
<reference evidence="1" key="1">
    <citation type="submission" date="2022-07" db="EMBL/GenBank/DDBJ databases">
        <authorList>
            <person name="Trinca V."/>
            <person name="Uliana J.V.C."/>
            <person name="Torres T.T."/>
            <person name="Ward R.J."/>
            <person name="Monesi N."/>
        </authorList>
    </citation>
    <scope>NUCLEOTIDE SEQUENCE</scope>
    <source>
        <strain evidence="1">HSMRA1968</strain>
        <tissue evidence="1">Whole embryos</tissue>
    </source>
</reference>
<keyword evidence="2" id="KW-1185">Reference proteome</keyword>
<protein>
    <submittedName>
        <fullName evidence="1">Uncharacterized protein</fullName>
    </submittedName>
</protein>
<proteinExistence type="predicted"/>
<evidence type="ECO:0000313" key="2">
    <source>
        <dbReference type="Proteomes" id="UP001151699"/>
    </source>
</evidence>
<name>A0A9Q0N1P6_9DIPT</name>
<organism evidence="1 2">
    <name type="scientific">Pseudolycoriella hygida</name>
    <dbReference type="NCBI Taxonomy" id="35572"/>
    <lineage>
        <taxon>Eukaryota</taxon>
        <taxon>Metazoa</taxon>
        <taxon>Ecdysozoa</taxon>
        <taxon>Arthropoda</taxon>
        <taxon>Hexapoda</taxon>
        <taxon>Insecta</taxon>
        <taxon>Pterygota</taxon>
        <taxon>Neoptera</taxon>
        <taxon>Endopterygota</taxon>
        <taxon>Diptera</taxon>
        <taxon>Nematocera</taxon>
        <taxon>Sciaroidea</taxon>
        <taxon>Sciaridae</taxon>
        <taxon>Pseudolycoriella</taxon>
    </lineage>
</organism>
<comment type="caution">
    <text evidence="1">The sequence shown here is derived from an EMBL/GenBank/DDBJ whole genome shotgun (WGS) entry which is preliminary data.</text>
</comment>
<gene>
    <name evidence="1" type="ORF">Bhyg_06969</name>
</gene>